<evidence type="ECO:0000256" key="5">
    <source>
        <dbReference type="ARBA" id="ARBA00022989"/>
    </source>
</evidence>
<keyword evidence="3" id="KW-0488">Methylation</keyword>
<dbReference type="CDD" id="cd11386">
    <property type="entry name" value="MCP_signal"/>
    <property type="match status" value="1"/>
</dbReference>
<evidence type="ECO:0000256" key="8">
    <source>
        <dbReference type="ARBA" id="ARBA00029447"/>
    </source>
</evidence>
<gene>
    <name evidence="13" type="ORF">HHA04nite_26050</name>
</gene>
<dbReference type="InterPro" id="IPR051310">
    <property type="entry name" value="MCP_chemotaxis"/>
</dbReference>
<comment type="similarity">
    <text evidence="8">Belongs to the methyl-accepting chemotaxis (MCP) protein family.</text>
</comment>
<dbReference type="PANTHER" id="PTHR43531:SF14">
    <property type="entry name" value="METHYL-ACCEPTING CHEMOTAXIS PROTEIN I-RELATED"/>
    <property type="match status" value="1"/>
</dbReference>
<dbReference type="Pfam" id="PF17200">
    <property type="entry name" value="sCache_2"/>
    <property type="match status" value="1"/>
</dbReference>
<dbReference type="PROSITE" id="PS50885">
    <property type="entry name" value="HAMP"/>
    <property type="match status" value="1"/>
</dbReference>
<keyword evidence="14" id="KW-1185">Reference proteome</keyword>
<feature type="transmembrane region" description="Helical" evidence="10">
    <location>
        <begin position="189"/>
        <end position="207"/>
    </location>
</feature>
<dbReference type="InterPro" id="IPR003660">
    <property type="entry name" value="HAMP_dom"/>
</dbReference>
<dbReference type="InterPro" id="IPR004090">
    <property type="entry name" value="Chemotax_Me-accpt_rcpt"/>
</dbReference>
<feature type="domain" description="Methyl-accepting transducer" evidence="11">
    <location>
        <begin position="268"/>
        <end position="497"/>
    </location>
</feature>
<evidence type="ECO:0000256" key="4">
    <source>
        <dbReference type="ARBA" id="ARBA00022692"/>
    </source>
</evidence>
<reference evidence="13 14" key="1">
    <citation type="submission" date="2019-07" db="EMBL/GenBank/DDBJ databases">
        <title>Whole genome shotgun sequence of Halomonas halophila NBRC 102604.</title>
        <authorList>
            <person name="Hosoyama A."/>
            <person name="Uohara A."/>
            <person name="Ohji S."/>
            <person name="Ichikawa N."/>
        </authorList>
    </citation>
    <scope>NUCLEOTIDE SEQUENCE [LARGE SCALE GENOMIC DNA]</scope>
    <source>
        <strain evidence="13 14">NBRC 102604</strain>
    </source>
</reference>
<evidence type="ECO:0000313" key="13">
    <source>
        <dbReference type="EMBL" id="GEK74061.1"/>
    </source>
</evidence>
<evidence type="ECO:0000256" key="6">
    <source>
        <dbReference type="ARBA" id="ARBA00023136"/>
    </source>
</evidence>
<evidence type="ECO:0000256" key="10">
    <source>
        <dbReference type="SAM" id="Phobius"/>
    </source>
</evidence>
<organism evidence="13 14">
    <name type="scientific">Halomonas halophila</name>
    <dbReference type="NCBI Taxonomy" id="29573"/>
    <lineage>
        <taxon>Bacteria</taxon>
        <taxon>Pseudomonadati</taxon>
        <taxon>Pseudomonadota</taxon>
        <taxon>Gammaproteobacteria</taxon>
        <taxon>Oceanospirillales</taxon>
        <taxon>Halomonadaceae</taxon>
        <taxon>Halomonas</taxon>
    </lineage>
</organism>
<dbReference type="Pfam" id="PF00015">
    <property type="entry name" value="MCPsignal"/>
    <property type="match status" value="1"/>
</dbReference>
<dbReference type="SMART" id="SM01049">
    <property type="entry name" value="Cache_2"/>
    <property type="match status" value="1"/>
</dbReference>
<keyword evidence="5 10" id="KW-1133">Transmembrane helix</keyword>
<dbReference type="RefSeq" id="WP_046077931.1">
    <property type="nucleotide sequence ID" value="NZ_BJUS01000035.1"/>
</dbReference>
<protein>
    <submittedName>
        <fullName evidence="13">Methyl-accepting chemotaxis protein</fullName>
    </submittedName>
</protein>
<evidence type="ECO:0000259" key="12">
    <source>
        <dbReference type="PROSITE" id="PS50885"/>
    </source>
</evidence>
<evidence type="ECO:0000259" key="11">
    <source>
        <dbReference type="PROSITE" id="PS50111"/>
    </source>
</evidence>
<evidence type="ECO:0000256" key="7">
    <source>
        <dbReference type="ARBA" id="ARBA00023224"/>
    </source>
</evidence>
<evidence type="ECO:0000256" key="1">
    <source>
        <dbReference type="ARBA" id="ARBA00004651"/>
    </source>
</evidence>
<keyword evidence="2" id="KW-1003">Cell membrane</keyword>
<dbReference type="PANTHER" id="PTHR43531">
    <property type="entry name" value="PROTEIN ICFG"/>
    <property type="match status" value="1"/>
</dbReference>
<comment type="subcellular location">
    <subcellularLocation>
        <location evidence="1">Cell membrane</location>
        <topology evidence="1">Multi-pass membrane protein</topology>
    </subcellularLocation>
</comment>
<dbReference type="Gene3D" id="1.10.287.950">
    <property type="entry name" value="Methyl-accepting chemotaxis protein"/>
    <property type="match status" value="1"/>
</dbReference>
<comment type="caution">
    <text evidence="13">The sequence shown here is derived from an EMBL/GenBank/DDBJ whole genome shotgun (WGS) entry which is preliminary data.</text>
</comment>
<dbReference type="PROSITE" id="PS50111">
    <property type="entry name" value="CHEMOTAXIS_TRANSDUC_2"/>
    <property type="match status" value="1"/>
</dbReference>
<dbReference type="Proteomes" id="UP000321121">
    <property type="component" value="Unassembled WGS sequence"/>
</dbReference>
<dbReference type="SUPFAM" id="SSF58104">
    <property type="entry name" value="Methyl-accepting chemotaxis protein (MCP) signaling domain"/>
    <property type="match status" value="1"/>
</dbReference>
<evidence type="ECO:0000256" key="9">
    <source>
        <dbReference type="PROSITE-ProRule" id="PRU00284"/>
    </source>
</evidence>
<keyword evidence="4 10" id="KW-0812">Transmembrane</keyword>
<accession>A0ABQ0U7C6</accession>
<proteinExistence type="inferred from homology"/>
<sequence length="539" mass="58225">MRQLTTTTKLWATLGIIWLAMGLMMAWSAWENRQTMLEERRGALQDTVHLAQSLIAGQAERAAAGEISTDEAKARAAALIEDMEYDHGRGYLYVFDDDFAMQSHPRLAAGTDVGSFENVEGRLLFREFAEDVASDDGYVDYLWPHTEGSEPIPKSSYHERFAPWGWTIGTGVYIDDVNAAFMASLARSLMALLIIGVPVSLLMGWVIRGVTRSLGGDPRYAAASVRAIADGDLTREVRLRGGDERSLLFDIERMRRALVDTIGDIHRDSDAVHQDVEALGEGNDELATRTEQQAAALAQTASSMEQLTTTVGHNAEHAEQARAVADETAQGAERGRQAMGEVVNAIDAINASASEMSGIVDTIDSIAFQTNILALNASVEAARAGEEGRGFAVVAEEVRQLASRSAEATREIKALIDRADGQVVAGSRRVKETDEVIVGMVDDIRRLSGLVEEISTATGEQRQGIEQVGEAVTQMDRMTQQNAGLVEGNSDASQRLVARARGLRERVAHFRFVAGADVETPAALPAAAASAREAEPAMA</sequence>
<dbReference type="Gene3D" id="3.30.450.20">
    <property type="entry name" value="PAS domain"/>
    <property type="match status" value="1"/>
</dbReference>
<keyword evidence="6 10" id="KW-0472">Membrane</keyword>
<evidence type="ECO:0000256" key="3">
    <source>
        <dbReference type="ARBA" id="ARBA00022481"/>
    </source>
</evidence>
<dbReference type="InterPro" id="IPR033480">
    <property type="entry name" value="sCache_2"/>
</dbReference>
<feature type="transmembrane region" description="Helical" evidence="10">
    <location>
        <begin position="12"/>
        <end position="30"/>
    </location>
</feature>
<feature type="domain" description="HAMP" evidence="12">
    <location>
        <begin position="222"/>
        <end position="263"/>
    </location>
</feature>
<dbReference type="PRINTS" id="PR00260">
    <property type="entry name" value="CHEMTRNSDUCR"/>
</dbReference>
<evidence type="ECO:0000313" key="14">
    <source>
        <dbReference type="Proteomes" id="UP000321121"/>
    </source>
</evidence>
<evidence type="ECO:0000256" key="2">
    <source>
        <dbReference type="ARBA" id="ARBA00022475"/>
    </source>
</evidence>
<dbReference type="SMART" id="SM00283">
    <property type="entry name" value="MA"/>
    <property type="match status" value="1"/>
</dbReference>
<dbReference type="EMBL" id="BJUS01000035">
    <property type="protein sequence ID" value="GEK74061.1"/>
    <property type="molecule type" value="Genomic_DNA"/>
</dbReference>
<dbReference type="InterPro" id="IPR004089">
    <property type="entry name" value="MCPsignal_dom"/>
</dbReference>
<keyword evidence="7 9" id="KW-0807">Transducer</keyword>
<name>A0ABQ0U7C6_9GAMM</name>